<evidence type="ECO:0000256" key="3">
    <source>
        <dbReference type="ARBA" id="ARBA00007325"/>
    </source>
</evidence>
<dbReference type="InterPro" id="IPR050897">
    <property type="entry name" value="SMAUG/VTS1_RNA-bind"/>
</dbReference>
<feature type="compositionally biased region" description="Polar residues" evidence="13">
    <location>
        <begin position="188"/>
        <end position="201"/>
    </location>
</feature>
<keyword evidence="7" id="KW-0694">RNA-binding</keyword>
<dbReference type="GO" id="GO:0000289">
    <property type="term" value="P:nuclear-transcribed mRNA poly(A) tail shortening"/>
    <property type="evidence" value="ECO:0007669"/>
    <property type="project" value="TreeGrafter"/>
</dbReference>
<dbReference type="Gene3D" id="1.10.150.50">
    <property type="entry name" value="Transcription Factor, Ets-1"/>
    <property type="match status" value="1"/>
</dbReference>
<comment type="subunit">
    <text evidence="9">Monomer. Binds to RNA.</text>
</comment>
<feature type="region of interest" description="Disordered" evidence="13">
    <location>
        <begin position="162"/>
        <end position="236"/>
    </location>
</feature>
<dbReference type="Pfam" id="PF07647">
    <property type="entry name" value="SAM_2"/>
    <property type="match status" value="1"/>
</dbReference>
<evidence type="ECO:0000256" key="13">
    <source>
        <dbReference type="SAM" id="MobiDB-lite"/>
    </source>
</evidence>
<dbReference type="GO" id="GO:0003729">
    <property type="term" value="F:mRNA binding"/>
    <property type="evidence" value="ECO:0007669"/>
    <property type="project" value="InterPro"/>
</dbReference>
<keyword evidence="6" id="KW-0547">Nucleotide-binding</keyword>
<evidence type="ECO:0000256" key="8">
    <source>
        <dbReference type="ARBA" id="ARBA00022927"/>
    </source>
</evidence>
<feature type="region of interest" description="Disordered" evidence="13">
    <location>
        <begin position="322"/>
        <end position="432"/>
    </location>
</feature>
<dbReference type="CDD" id="cd09556">
    <property type="entry name" value="SAM_VTS1_fungal"/>
    <property type="match status" value="1"/>
</dbReference>
<dbReference type="GO" id="GO:0000166">
    <property type="term" value="F:nucleotide binding"/>
    <property type="evidence" value="ECO:0007669"/>
    <property type="project" value="UniProtKB-KW"/>
</dbReference>
<evidence type="ECO:0000259" key="14">
    <source>
        <dbReference type="PROSITE" id="PS50105"/>
    </source>
</evidence>
<comment type="similarity">
    <text evidence="3">Belongs to the VTS1 family.</text>
</comment>
<evidence type="ECO:0000256" key="9">
    <source>
        <dbReference type="ARBA" id="ARBA00024046"/>
    </source>
</evidence>
<dbReference type="InterPro" id="IPR057327">
    <property type="entry name" value="Vts1_dom"/>
</dbReference>
<dbReference type="PROSITE" id="PS50105">
    <property type="entry name" value="SAM_DOMAIN"/>
    <property type="match status" value="1"/>
</dbReference>
<evidence type="ECO:0000313" key="16">
    <source>
        <dbReference type="Proteomes" id="UP000284842"/>
    </source>
</evidence>
<feature type="compositionally biased region" description="Polar residues" evidence="13">
    <location>
        <begin position="391"/>
        <end position="402"/>
    </location>
</feature>
<feature type="region of interest" description="Disordered" evidence="13">
    <location>
        <begin position="493"/>
        <end position="533"/>
    </location>
</feature>
<evidence type="ECO:0000256" key="7">
    <source>
        <dbReference type="ARBA" id="ARBA00022884"/>
    </source>
</evidence>
<reference evidence="15 16" key="1">
    <citation type="journal article" date="2018" name="Evol. Lett.">
        <title>Horizontal gene cluster transfer increased hallucinogenic mushroom diversity.</title>
        <authorList>
            <person name="Reynolds H.T."/>
            <person name="Vijayakumar V."/>
            <person name="Gluck-Thaler E."/>
            <person name="Korotkin H.B."/>
            <person name="Matheny P.B."/>
            <person name="Slot J.C."/>
        </authorList>
    </citation>
    <scope>NUCLEOTIDE SEQUENCE [LARGE SCALE GENOMIC DNA]</scope>
    <source>
        <strain evidence="15 16">2629</strain>
    </source>
</reference>
<evidence type="ECO:0000256" key="10">
    <source>
        <dbReference type="ARBA" id="ARBA00024136"/>
    </source>
</evidence>
<dbReference type="InterPro" id="IPR013761">
    <property type="entry name" value="SAM/pointed_sf"/>
</dbReference>
<dbReference type="InterPro" id="IPR037635">
    <property type="entry name" value="VTS1_SAM"/>
</dbReference>
<feature type="compositionally biased region" description="Polar residues" evidence="13">
    <location>
        <begin position="281"/>
        <end position="292"/>
    </location>
</feature>
<dbReference type="EMBL" id="NHTK01000814">
    <property type="protein sequence ID" value="PPR05375.1"/>
    <property type="molecule type" value="Genomic_DNA"/>
</dbReference>
<feature type="compositionally biased region" description="Low complexity" evidence="13">
    <location>
        <begin position="602"/>
        <end position="622"/>
    </location>
</feature>
<dbReference type="OrthoDB" id="2155283at2759"/>
<dbReference type="GO" id="GO:0015031">
    <property type="term" value="P:protein transport"/>
    <property type="evidence" value="ECO:0007669"/>
    <property type="project" value="UniProtKB-KW"/>
</dbReference>
<evidence type="ECO:0000256" key="12">
    <source>
        <dbReference type="ARBA" id="ARBA00073291"/>
    </source>
</evidence>
<evidence type="ECO:0000256" key="11">
    <source>
        <dbReference type="ARBA" id="ARBA00054767"/>
    </source>
</evidence>
<gene>
    <name evidence="15" type="ORF">CVT24_007989</name>
</gene>
<feature type="region of interest" description="Disordered" evidence="13">
    <location>
        <begin position="263"/>
        <end position="309"/>
    </location>
</feature>
<comment type="function">
    <text evidence="11">RNA-binding protein involved in post-transcriptional regulation through transcript degradation.</text>
</comment>
<dbReference type="PANTHER" id="PTHR12515:SF5">
    <property type="entry name" value="PROTEIN SMAUG"/>
    <property type="match status" value="1"/>
</dbReference>
<dbReference type="InterPro" id="IPR001660">
    <property type="entry name" value="SAM"/>
</dbReference>
<sequence length="622" mass="65855">MSLRPPSTSPSPSPGPHADGKASARQSMGPSRVTPTLAPASPRPGGQQSARPTSELLGAGTMFQTPEAEALDQWFEQFQSYEATLEDMAAASLDVNFKEELSAIEQWFKVLSEAERTAALYSLLQHSTQVQIRFFITVLQQMARSDPMTALLSPAMGSMQSQMESKLASLKSPGLKSGLSSGLPASPTTRSFNTNNRQSLALDNPPNPFLSPDSANSNNQNDAAAQTLAQQRAKLKATHANNRISAPVLATAAGDARSWGAAASSLGQVSESQPSPRPQEVSVSRPKSTEFSGNPIGTPRNEATTTISDSWANMVNTPLIPMFEKAPPRPVPTVSKEPTKEWQAAPAPGVPRMGDPTVYKRNQKPQHNNQSDDDHANNSRSRNVSGGGNWNRGQGPNNNGPSNRFGGDDNHSNGQPNGLGMQMPNLGQMGVLGSPTMGMVPGLGMQPMSPFNMNMLGMMNMTPEAQLLAAQMAASGFGQPWMGGMQPLSAGLGQMNMNNQNRRGPGSARSPGLKSASTTGGGNSTPKGEEDVDPALLNDIPAWLRSLRLHKYTPNFEGANWRDMVMMDEAALEAKGVAALGARRKMLKTFELVRKKMGIEGGPPASAAPSSAVPSSAGVKSP</sequence>
<evidence type="ECO:0000256" key="2">
    <source>
        <dbReference type="ARBA" id="ARBA00004514"/>
    </source>
</evidence>
<dbReference type="FunCoup" id="A0A409YQU3">
    <property type="interactions" value="2"/>
</dbReference>
<evidence type="ECO:0000256" key="4">
    <source>
        <dbReference type="ARBA" id="ARBA00022448"/>
    </source>
</evidence>
<evidence type="ECO:0000256" key="5">
    <source>
        <dbReference type="ARBA" id="ARBA00022490"/>
    </source>
</evidence>
<dbReference type="PANTHER" id="PTHR12515">
    <property type="entry name" value="STERILE ALPHA MOTIF DOMAIN CONTAINING PROTEIN 4-RELATED"/>
    <property type="match status" value="1"/>
</dbReference>
<keyword evidence="4" id="KW-0813">Transport</keyword>
<proteinExistence type="inferred from homology"/>
<keyword evidence="8" id="KW-0653">Protein transport</keyword>
<dbReference type="SUPFAM" id="SSF47769">
    <property type="entry name" value="SAM/Pointed domain"/>
    <property type="match status" value="1"/>
</dbReference>
<evidence type="ECO:0000256" key="1">
    <source>
        <dbReference type="ARBA" id="ARBA00004201"/>
    </source>
</evidence>
<protein>
    <recommendedName>
        <fullName evidence="10">RNA-binding protein VTS1</fullName>
    </recommendedName>
    <alternativeName>
        <fullName evidence="12">RNA-binding protein vts1</fullName>
    </alternativeName>
</protein>
<dbReference type="GO" id="GO:0005829">
    <property type="term" value="C:cytosol"/>
    <property type="evidence" value="ECO:0007669"/>
    <property type="project" value="UniProtKB-SubCell"/>
</dbReference>
<dbReference type="AlphaFoldDB" id="A0A409YQU3"/>
<name>A0A409YQU3_9AGAR</name>
<evidence type="ECO:0000256" key="6">
    <source>
        <dbReference type="ARBA" id="ARBA00022741"/>
    </source>
</evidence>
<comment type="subcellular location">
    <subcellularLocation>
        <location evidence="1">Cytoplasm</location>
        <location evidence="1">P-body</location>
    </subcellularLocation>
    <subcellularLocation>
        <location evidence="2">Cytoplasm</location>
        <location evidence="2">Cytosol</location>
    </subcellularLocation>
</comment>
<evidence type="ECO:0000313" key="15">
    <source>
        <dbReference type="EMBL" id="PPR05375.1"/>
    </source>
</evidence>
<feature type="region of interest" description="Disordered" evidence="13">
    <location>
        <begin position="598"/>
        <end position="622"/>
    </location>
</feature>
<keyword evidence="16" id="KW-1185">Reference proteome</keyword>
<accession>A0A409YQU3</accession>
<feature type="region of interest" description="Disordered" evidence="13">
    <location>
        <begin position="1"/>
        <end position="53"/>
    </location>
</feature>
<dbReference type="Proteomes" id="UP000284842">
    <property type="component" value="Unassembled WGS sequence"/>
</dbReference>
<dbReference type="InParanoid" id="A0A409YQU3"/>
<feature type="domain" description="SAM" evidence="14">
    <location>
        <begin position="535"/>
        <end position="596"/>
    </location>
</feature>
<dbReference type="Pfam" id="PF25479">
    <property type="entry name" value="Vts1"/>
    <property type="match status" value="1"/>
</dbReference>
<dbReference type="SMART" id="SM00454">
    <property type="entry name" value="SAM"/>
    <property type="match status" value="1"/>
</dbReference>
<dbReference type="FunFam" id="1.10.150.50:FF:000033">
    <property type="entry name" value="Protein vts1, variant"/>
    <property type="match status" value="1"/>
</dbReference>
<comment type="caution">
    <text evidence="15">The sequence shown here is derived from an EMBL/GenBank/DDBJ whole genome shotgun (WGS) entry which is preliminary data.</text>
</comment>
<feature type="compositionally biased region" description="Low complexity" evidence="13">
    <location>
        <begin position="165"/>
        <end position="187"/>
    </location>
</feature>
<feature type="compositionally biased region" description="Low complexity" evidence="13">
    <location>
        <begin position="213"/>
        <end position="226"/>
    </location>
</feature>
<keyword evidence="5" id="KW-0963">Cytoplasm</keyword>
<organism evidence="15 16">
    <name type="scientific">Panaeolus cyanescens</name>
    <dbReference type="NCBI Taxonomy" id="181874"/>
    <lineage>
        <taxon>Eukaryota</taxon>
        <taxon>Fungi</taxon>
        <taxon>Dikarya</taxon>
        <taxon>Basidiomycota</taxon>
        <taxon>Agaricomycotina</taxon>
        <taxon>Agaricomycetes</taxon>
        <taxon>Agaricomycetidae</taxon>
        <taxon>Agaricales</taxon>
        <taxon>Agaricineae</taxon>
        <taxon>Galeropsidaceae</taxon>
        <taxon>Panaeolus</taxon>
    </lineage>
</organism>
<dbReference type="GO" id="GO:0000932">
    <property type="term" value="C:P-body"/>
    <property type="evidence" value="ECO:0007669"/>
    <property type="project" value="UniProtKB-SubCell"/>
</dbReference>